<dbReference type="SUPFAM" id="SSF48208">
    <property type="entry name" value="Six-hairpin glycosidases"/>
    <property type="match status" value="1"/>
</dbReference>
<dbReference type="GO" id="GO:0005975">
    <property type="term" value="P:carbohydrate metabolic process"/>
    <property type="evidence" value="ECO:0007669"/>
    <property type="project" value="InterPro"/>
</dbReference>
<comment type="catalytic activity">
    <reaction evidence="1">
        <text>Hydrolysis of terminal non-reducing alpha-L-rhamnose residues in alpha-L-rhamnosides.</text>
        <dbReference type="EC" id="3.2.1.40"/>
    </reaction>
</comment>
<dbReference type="Pfam" id="PF25788">
    <property type="entry name" value="Ig_Rha78A_N"/>
    <property type="match status" value="1"/>
</dbReference>
<dbReference type="Gene3D" id="2.60.40.10">
    <property type="entry name" value="Immunoglobulins"/>
    <property type="match status" value="1"/>
</dbReference>
<proteinExistence type="predicted"/>
<evidence type="ECO:0000259" key="6">
    <source>
        <dbReference type="Pfam" id="PF17389"/>
    </source>
</evidence>
<dbReference type="Pfam" id="PF17389">
    <property type="entry name" value="Bac_rhamnosid6H"/>
    <property type="match status" value="1"/>
</dbReference>
<reference evidence="8 9" key="1">
    <citation type="submission" date="2020-08" db="EMBL/GenBank/DDBJ databases">
        <title>Genome public.</title>
        <authorList>
            <person name="Liu C."/>
            <person name="Sun Q."/>
        </authorList>
    </citation>
    <scope>NUCLEOTIDE SEQUENCE [LARGE SCALE GENOMIC DNA]</scope>
    <source>
        <strain evidence="8 9">BX17</strain>
    </source>
</reference>
<dbReference type="PANTHER" id="PTHR33307:SF6">
    <property type="entry name" value="ALPHA-RHAMNOSIDASE (EUROFUNG)-RELATED"/>
    <property type="match status" value="1"/>
</dbReference>
<evidence type="ECO:0000256" key="2">
    <source>
        <dbReference type="ARBA" id="ARBA00012652"/>
    </source>
</evidence>
<dbReference type="Gene3D" id="2.60.420.10">
    <property type="entry name" value="Maltose phosphorylase, domain 3"/>
    <property type="match status" value="1"/>
</dbReference>
<feature type="domain" description="Alpha-L-rhamnosidase C-terminal" evidence="7">
    <location>
        <begin position="781"/>
        <end position="844"/>
    </location>
</feature>
<evidence type="ECO:0000256" key="1">
    <source>
        <dbReference type="ARBA" id="ARBA00001445"/>
    </source>
</evidence>
<dbReference type="RefSeq" id="WP_173768401.1">
    <property type="nucleotide sequence ID" value="NZ_JACOOT010000020.1"/>
</dbReference>
<accession>A0A8I0AJ17</accession>
<feature type="domain" description="Alpha-L-rhamnosidase six-hairpin glycosidase" evidence="6">
    <location>
        <begin position="411"/>
        <end position="779"/>
    </location>
</feature>
<evidence type="ECO:0000259" key="4">
    <source>
        <dbReference type="Pfam" id="PF05592"/>
    </source>
</evidence>
<dbReference type="InterPro" id="IPR035396">
    <property type="entry name" value="Bac_rhamnosid6H"/>
</dbReference>
<dbReference type="InterPro" id="IPR012341">
    <property type="entry name" value="6hp_glycosidase-like_sf"/>
</dbReference>
<keyword evidence="3 8" id="KW-0378">Hydrolase</keyword>
<dbReference type="InterPro" id="IPR008902">
    <property type="entry name" value="Rhamnosid_concanavalin"/>
</dbReference>
<dbReference type="Gene3D" id="2.60.120.260">
    <property type="entry name" value="Galactose-binding domain-like"/>
    <property type="match status" value="2"/>
</dbReference>
<dbReference type="Pfam" id="PF17390">
    <property type="entry name" value="Bac_rhamnosid_C"/>
    <property type="match status" value="1"/>
</dbReference>
<organism evidence="8 9">
    <name type="scientific">Blautia segnis</name>
    <dbReference type="NCBI Taxonomy" id="2763030"/>
    <lineage>
        <taxon>Bacteria</taxon>
        <taxon>Bacillati</taxon>
        <taxon>Bacillota</taxon>
        <taxon>Clostridia</taxon>
        <taxon>Lachnospirales</taxon>
        <taxon>Lachnospiraceae</taxon>
        <taxon>Blautia</taxon>
    </lineage>
</organism>
<evidence type="ECO:0000256" key="3">
    <source>
        <dbReference type="ARBA" id="ARBA00022801"/>
    </source>
</evidence>
<comment type="caution">
    <text evidence="8">The sequence shown here is derived from an EMBL/GenBank/DDBJ whole genome shotgun (WGS) entry which is preliminary data.</text>
</comment>
<gene>
    <name evidence="8" type="ORF">H8S54_08990</name>
</gene>
<dbReference type="InterPro" id="IPR035398">
    <property type="entry name" value="Bac_rhamnosid_C"/>
</dbReference>
<dbReference type="AlphaFoldDB" id="A0A8I0AJ17"/>
<evidence type="ECO:0000313" key="9">
    <source>
        <dbReference type="Proteomes" id="UP000652847"/>
    </source>
</evidence>
<protein>
    <recommendedName>
        <fullName evidence="2">alpha-L-rhamnosidase</fullName>
        <ecNumber evidence="2">3.2.1.40</ecNumber>
    </recommendedName>
</protein>
<evidence type="ECO:0000259" key="5">
    <source>
        <dbReference type="Pfam" id="PF08531"/>
    </source>
</evidence>
<dbReference type="Pfam" id="PF08531">
    <property type="entry name" value="Bac_rhamnosid_N"/>
    <property type="match status" value="1"/>
</dbReference>
<sequence>MKLYDLKTLHMEQPVIDKTPCFSWKISSSRPNVMQEKYRIIVKSGEDFLWDTGEVYSREQSFIEYKGSPLFSEARYQWTVTVWDSHGQSASAKAVFETAFLHQADWKAKWIECSFERKNACGQNFGNSYPPVLFEKEFLLEKRVKSARIYASAHGVYRLTVNKKRPDQREFAPEFTPYGKCLYYQVYDVKELLTEGRNVLQMYVGDGWYFSSQAGPVMQDRHKEPSVVIQMELTYEDGTSEMILSDGSETCRTDFIVYSDLYQGEKQDLTLASGEKKPVMIKDYGYDFLHVQPMEPILPIREIPAVEVFTSPAGETIVDFGQVLAGRARIRIDVPKGQTVSLDYFEILDEKGNYIDTMFAPQKDIVISAGESFVHEALFTFHGFRYIRVTGIEDVRKEDFTAVLLSTAKENAGTFACSDARLNRLYQNVRWSQYSNMMSVPTDCPSREKGGYTGDLLIYAKTALKNEKLTPFLKSWLNSVRLDQAGDGVVMIVSPYMKLYENLMKDVSARYGEDTISGVAGWSDAIVWIPYEMYQVTGDRLVLKENYEAMEKWCEYIIHAAEKQSTLDIPEQYDRYLWNTGFHFGEWLVPGREDHTGEPFGICRETAYYTTPFFGYATIKKMTEICQVLGKKDKAKDYGTIAAKMKTSIQEGMMRRNLMPDDLMGAYVLAFAFGLVPEDLYDAYKKKLLSLLEKSGRCIGTGFLATPFILDVLCDLGETETAHQILWQEKRPSWLYEVDHGATTIWESWDADDAARGGRYVSFNHYAFGCVDDWICRHIAGIDSDTQGYSHIVIRPDMDSHLSWCRRTFECEAGEISVYWDKEKLSVSIPANTTATVYWNNQVYDVGSGSYEWTERSI</sequence>
<dbReference type="Gene3D" id="1.50.10.10">
    <property type="match status" value="1"/>
</dbReference>
<dbReference type="InterPro" id="IPR016007">
    <property type="entry name" value="Alpha_rhamnosid"/>
</dbReference>
<dbReference type="InterPro" id="IPR013737">
    <property type="entry name" value="Bac_rhamnosid_N"/>
</dbReference>
<evidence type="ECO:0000313" key="8">
    <source>
        <dbReference type="EMBL" id="MBC5651239.1"/>
    </source>
</evidence>
<dbReference type="GO" id="GO:0030596">
    <property type="term" value="F:alpha-L-rhamnosidase activity"/>
    <property type="evidence" value="ECO:0007669"/>
    <property type="project" value="UniProtKB-EC"/>
</dbReference>
<dbReference type="EC" id="3.2.1.40" evidence="2"/>
<evidence type="ECO:0000259" key="7">
    <source>
        <dbReference type="Pfam" id="PF17390"/>
    </source>
</evidence>
<dbReference type="PANTHER" id="PTHR33307">
    <property type="entry name" value="ALPHA-RHAMNOSIDASE (EUROFUNG)"/>
    <property type="match status" value="1"/>
</dbReference>
<dbReference type="EMBL" id="JACOOT010000020">
    <property type="protein sequence ID" value="MBC5651239.1"/>
    <property type="molecule type" value="Genomic_DNA"/>
</dbReference>
<name>A0A8I0AJ17_9FIRM</name>
<dbReference type="InterPro" id="IPR008928">
    <property type="entry name" value="6-hairpin_glycosidase_sf"/>
</dbReference>
<dbReference type="InterPro" id="IPR013783">
    <property type="entry name" value="Ig-like_fold"/>
</dbReference>
<feature type="domain" description="Alpha-L-rhamnosidase concanavalin-like" evidence="4">
    <location>
        <begin position="312"/>
        <end position="405"/>
    </location>
</feature>
<keyword evidence="9" id="KW-1185">Reference proteome</keyword>
<dbReference type="Proteomes" id="UP000652847">
    <property type="component" value="Unassembled WGS sequence"/>
</dbReference>
<feature type="domain" description="Bacterial alpha-L-rhamnosidase N-terminal" evidence="5">
    <location>
        <begin position="142"/>
        <end position="273"/>
    </location>
</feature>
<dbReference type="Pfam" id="PF05592">
    <property type="entry name" value="Bac_rhamnosid"/>
    <property type="match status" value="1"/>
</dbReference>